<evidence type="ECO:0000313" key="3">
    <source>
        <dbReference type="Proteomes" id="UP000199512"/>
    </source>
</evidence>
<accession>A0A1H8HR83</accession>
<name>A0A1H8HR83_9FIRM</name>
<dbReference type="EMBL" id="FODF01000006">
    <property type="protein sequence ID" value="SEN58584.1"/>
    <property type="molecule type" value="Genomic_DNA"/>
</dbReference>
<dbReference type="SUPFAM" id="SSF103473">
    <property type="entry name" value="MFS general substrate transporter"/>
    <property type="match status" value="1"/>
</dbReference>
<evidence type="ECO:0000256" key="1">
    <source>
        <dbReference type="SAM" id="Phobius"/>
    </source>
</evidence>
<keyword evidence="3" id="KW-1185">Reference proteome</keyword>
<keyword evidence="1" id="KW-0812">Transmembrane</keyword>
<dbReference type="InterPro" id="IPR036259">
    <property type="entry name" value="MFS_trans_sf"/>
</dbReference>
<dbReference type="RefSeq" id="WP_091975333.1">
    <property type="nucleotide sequence ID" value="NZ_CAUWDX010000034.1"/>
</dbReference>
<dbReference type="AlphaFoldDB" id="A0A1H8HR83"/>
<feature type="transmembrane region" description="Helical" evidence="1">
    <location>
        <begin position="88"/>
        <end position="111"/>
    </location>
</feature>
<feature type="transmembrane region" description="Helical" evidence="1">
    <location>
        <begin position="57"/>
        <end position="76"/>
    </location>
</feature>
<feature type="transmembrane region" description="Helical" evidence="1">
    <location>
        <begin position="150"/>
        <end position="170"/>
    </location>
</feature>
<proteinExistence type="predicted"/>
<feature type="transmembrane region" description="Helical" evidence="1">
    <location>
        <begin position="118"/>
        <end position="144"/>
    </location>
</feature>
<feature type="transmembrane region" description="Helical" evidence="1">
    <location>
        <begin position="12"/>
        <end position="29"/>
    </location>
</feature>
<dbReference type="Proteomes" id="UP000199512">
    <property type="component" value="Unassembled WGS sequence"/>
</dbReference>
<dbReference type="STRING" id="215200.SAMN05216454_10656"/>
<reference evidence="2 3" key="1">
    <citation type="submission" date="2016-10" db="EMBL/GenBank/DDBJ databases">
        <authorList>
            <person name="de Groot N.N."/>
        </authorList>
    </citation>
    <scope>NUCLEOTIDE SEQUENCE [LARGE SCALE GENOMIC DNA]</scope>
    <source>
        <strain evidence="2 3">Calf135</strain>
    </source>
</reference>
<keyword evidence="1" id="KW-0472">Membrane</keyword>
<protein>
    <submittedName>
        <fullName evidence="2">Uncharacterized protein</fullName>
    </submittedName>
</protein>
<dbReference type="OrthoDB" id="1734391at2"/>
<evidence type="ECO:0000313" key="2">
    <source>
        <dbReference type="EMBL" id="SEN58584.1"/>
    </source>
</evidence>
<sequence length="184" mass="21058">MNTQDFDMGFRSGVYIGIVVAIVVSIILWKKIKKNKKGKSVYYDERQERIRGQAFRYGFYAMIIWIAASSFIEFLFERTLFDRGSFAMITVLVGVGVNVFYSILNGSYFYVNMNKRGYIIMLIVFTAINLLSAVMMIMSGGVIVDGMLTYKSINLLVTILLVAVLLAIYIRDKAEKMLEKRDDE</sequence>
<gene>
    <name evidence="2" type="ORF">SAMN05216454_10656</name>
</gene>
<keyword evidence="1" id="KW-1133">Transmembrane helix</keyword>
<organism evidence="2 3">
    <name type="scientific">Peptostreptococcus russellii</name>
    <dbReference type="NCBI Taxonomy" id="215200"/>
    <lineage>
        <taxon>Bacteria</taxon>
        <taxon>Bacillati</taxon>
        <taxon>Bacillota</taxon>
        <taxon>Clostridia</taxon>
        <taxon>Peptostreptococcales</taxon>
        <taxon>Peptostreptococcaceae</taxon>
        <taxon>Peptostreptococcus</taxon>
    </lineage>
</organism>